<dbReference type="PANTHER" id="PTHR43611:SF3">
    <property type="entry name" value="FLAVIN MONONUCLEOTIDE HYDROLASE 1, CHLOROPLATIC"/>
    <property type="match status" value="1"/>
</dbReference>
<dbReference type="Pfam" id="PF00702">
    <property type="entry name" value="Hydrolase"/>
    <property type="match status" value="1"/>
</dbReference>
<comment type="caution">
    <text evidence="1">The sequence shown here is derived from an EMBL/GenBank/DDBJ whole genome shotgun (WGS) entry which is preliminary data.</text>
</comment>
<evidence type="ECO:0000313" key="1">
    <source>
        <dbReference type="EMBL" id="PWR02211.1"/>
    </source>
</evidence>
<dbReference type="InterPro" id="IPR006439">
    <property type="entry name" value="HAD-SF_hydro_IA"/>
</dbReference>
<keyword evidence="2" id="KW-1185">Reference proteome</keyword>
<dbReference type="PANTHER" id="PTHR43611">
    <property type="entry name" value="ALPHA-D-GLUCOSE 1-PHOSPHATE PHOSPHATASE"/>
    <property type="match status" value="1"/>
</dbReference>
<proteinExistence type="predicted"/>
<dbReference type="SFLD" id="SFLDG01129">
    <property type="entry name" value="C1.5:_HAD__Beta-PGM__Phosphata"/>
    <property type="match status" value="1"/>
</dbReference>
<accession>A0A2V2LEC9</accession>
<dbReference type="SUPFAM" id="SSF56784">
    <property type="entry name" value="HAD-like"/>
    <property type="match status" value="1"/>
</dbReference>
<dbReference type="InterPro" id="IPR023214">
    <property type="entry name" value="HAD_sf"/>
</dbReference>
<dbReference type="Gene3D" id="3.40.50.1000">
    <property type="entry name" value="HAD superfamily/HAD-like"/>
    <property type="match status" value="1"/>
</dbReference>
<dbReference type="SFLD" id="SFLDS00003">
    <property type="entry name" value="Haloacid_Dehalogenase"/>
    <property type="match status" value="1"/>
</dbReference>
<organism evidence="1 2">
    <name type="scientific">Meridianimarinicoccus roseus</name>
    <dbReference type="NCBI Taxonomy" id="2072018"/>
    <lineage>
        <taxon>Bacteria</taxon>
        <taxon>Pseudomonadati</taxon>
        <taxon>Pseudomonadota</taxon>
        <taxon>Alphaproteobacteria</taxon>
        <taxon>Rhodobacterales</taxon>
        <taxon>Paracoccaceae</taxon>
        <taxon>Meridianimarinicoccus</taxon>
    </lineage>
</organism>
<dbReference type="RefSeq" id="WP_109812164.1">
    <property type="nucleotide sequence ID" value="NZ_QGKU01000039.1"/>
</dbReference>
<dbReference type="EMBL" id="QGKU01000039">
    <property type="protein sequence ID" value="PWR02211.1"/>
    <property type="molecule type" value="Genomic_DNA"/>
</dbReference>
<dbReference type="AlphaFoldDB" id="A0A2V2LEC9"/>
<dbReference type="CDD" id="cd02603">
    <property type="entry name" value="HAD_sEH-N_like"/>
    <property type="match status" value="1"/>
</dbReference>
<reference evidence="1 2" key="1">
    <citation type="submission" date="2018-05" db="EMBL/GenBank/DDBJ databases">
        <title>Rhodobacteraceae gen. nov., sp. nov. isolated from sea water.</title>
        <authorList>
            <person name="Ren Y."/>
        </authorList>
    </citation>
    <scope>NUCLEOTIDE SEQUENCE [LARGE SCALE GENOMIC DNA]</scope>
    <source>
        <strain evidence="1 2">TG-679</strain>
    </source>
</reference>
<dbReference type="NCBIfam" id="TIGR01509">
    <property type="entry name" value="HAD-SF-IA-v3"/>
    <property type="match status" value="1"/>
</dbReference>
<dbReference type="InterPro" id="IPR036412">
    <property type="entry name" value="HAD-like_sf"/>
</dbReference>
<evidence type="ECO:0000313" key="2">
    <source>
        <dbReference type="Proteomes" id="UP000245680"/>
    </source>
</evidence>
<protein>
    <submittedName>
        <fullName evidence="1">Haloacid dehalogenase</fullName>
    </submittedName>
</protein>
<gene>
    <name evidence="1" type="ORF">DKT77_13180</name>
</gene>
<dbReference type="OrthoDB" id="9807742at2"/>
<sequence>MTVRAVVFDIGNVLIRWDPARFYDARIGPEARAALFARVDLDGMNLSVDAGADLHDAVEALAAANPGDAALIRMWRDNWLDFVVGPIRGSVALLRRLRAAGIPVHALTNFGHAPLALADAAYPFLREFDRRFVSAELRLCKPDPAIYAAVEAVVDAPPEGLFFIDDKPENIAAAAARGWQTHLFTEPEPLVSALAAAGVTAAQP</sequence>
<name>A0A2V2LEC9_9RHOB</name>
<dbReference type="Proteomes" id="UP000245680">
    <property type="component" value="Unassembled WGS sequence"/>
</dbReference>
<dbReference type="PRINTS" id="PR00413">
    <property type="entry name" value="HADHALOGNASE"/>
</dbReference>